<reference evidence="1" key="1">
    <citation type="journal article" date="2014" name="Nat. Commun.">
        <title>The tobacco genome sequence and its comparison with those of tomato and potato.</title>
        <authorList>
            <person name="Sierro N."/>
            <person name="Battey J.N."/>
            <person name="Ouadi S."/>
            <person name="Bakaher N."/>
            <person name="Bovet L."/>
            <person name="Willig A."/>
            <person name="Goepfert S."/>
            <person name="Peitsch M.C."/>
            <person name="Ivanov N.V."/>
        </authorList>
    </citation>
    <scope>NUCLEOTIDE SEQUENCE [LARGE SCALE GENOMIC DNA]</scope>
</reference>
<dbReference type="RefSeq" id="XP_075074720.1">
    <property type="nucleotide sequence ID" value="XM_075218619.1"/>
</dbReference>
<evidence type="ECO:0000313" key="1">
    <source>
        <dbReference type="Proteomes" id="UP000790787"/>
    </source>
</evidence>
<sequence length="287" mass="33643">MNVIDSVIQTSNQLIHCHIPDKKCYGTFIYRLHTVADRKPMWDQLRDIHAKTNGPWIILGDFNSILSAGDRINVEPVHQQELADFQCCIDDIRIGQITKRRCQFSWSNKRDVEDRIYSHIDWTFGNPDWFQIYAGIEAVYMLLGVSDHSPIVLNTEGISMFRICRRLKMLEIQTKNIHKEYSSIDKKLENLRIKLETIQRALNDDYFNPILIEEEKLIIKLIENWDAVQERNNRITEPEQIQQEFINFFKKLLGEATYTLPGIDINIARDNPTLTLEQQQSLLNPVT</sequence>
<accession>A0AC58RPQ2</accession>
<reference evidence="2" key="2">
    <citation type="submission" date="2025-08" db="UniProtKB">
        <authorList>
            <consortium name="RefSeq"/>
        </authorList>
    </citation>
    <scope>IDENTIFICATION</scope>
    <source>
        <tissue evidence="2">Leaf</tissue>
    </source>
</reference>
<organism evidence="1 2">
    <name type="scientific">Nicotiana tabacum</name>
    <name type="common">Common tobacco</name>
    <dbReference type="NCBI Taxonomy" id="4097"/>
    <lineage>
        <taxon>Eukaryota</taxon>
        <taxon>Viridiplantae</taxon>
        <taxon>Streptophyta</taxon>
        <taxon>Embryophyta</taxon>
        <taxon>Tracheophyta</taxon>
        <taxon>Spermatophyta</taxon>
        <taxon>Magnoliopsida</taxon>
        <taxon>eudicotyledons</taxon>
        <taxon>Gunneridae</taxon>
        <taxon>Pentapetalae</taxon>
        <taxon>asterids</taxon>
        <taxon>lamiids</taxon>
        <taxon>Solanales</taxon>
        <taxon>Solanaceae</taxon>
        <taxon>Nicotianoideae</taxon>
        <taxon>Nicotianeae</taxon>
        <taxon>Nicotiana</taxon>
    </lineage>
</organism>
<keyword evidence="1" id="KW-1185">Reference proteome</keyword>
<gene>
    <name evidence="2" type="primary">LOC142162285</name>
</gene>
<protein>
    <submittedName>
        <fullName evidence="2">Uncharacterized protein LOC142162285</fullName>
    </submittedName>
</protein>
<name>A0AC58RPQ2_TOBAC</name>
<evidence type="ECO:0000313" key="2">
    <source>
        <dbReference type="RefSeq" id="XP_075074720.1"/>
    </source>
</evidence>
<dbReference type="Proteomes" id="UP000790787">
    <property type="component" value="Chromosome 7"/>
</dbReference>
<proteinExistence type="predicted"/>